<organism evidence="1 2">
    <name type="scientific">Enterobacter asburiae</name>
    <dbReference type="NCBI Taxonomy" id="61645"/>
    <lineage>
        <taxon>Bacteria</taxon>
        <taxon>Pseudomonadati</taxon>
        <taxon>Pseudomonadota</taxon>
        <taxon>Gammaproteobacteria</taxon>
        <taxon>Enterobacterales</taxon>
        <taxon>Enterobacteriaceae</taxon>
        <taxon>Enterobacter</taxon>
        <taxon>Enterobacter cloacae complex</taxon>
    </lineage>
</organism>
<reference evidence="1 2" key="1">
    <citation type="submission" date="2020-06" db="EMBL/GenBank/DDBJ databases">
        <title>REHAB project genomes.</title>
        <authorList>
            <person name="Shaw L.P."/>
        </authorList>
    </citation>
    <scope>NUCLEOTIDE SEQUENCE [LARGE SCALE GENOMIC DNA]</scope>
    <source>
        <strain evidence="1 2">RHBSTW-00074</strain>
    </source>
</reference>
<evidence type="ECO:0000313" key="1">
    <source>
        <dbReference type="EMBL" id="MBA8077605.1"/>
    </source>
</evidence>
<dbReference type="EMBL" id="JABXRP010000001">
    <property type="protein sequence ID" value="MBA8077605.1"/>
    <property type="molecule type" value="Genomic_DNA"/>
</dbReference>
<dbReference type="GeneID" id="83573818"/>
<sequence>MQIISYKVLIIIETNEFDQKPPVLILKFLHDREYSDKSERGVKFPVNTYIGLENQAVLEWESEKDGADKLKQRLYGKLNRIRKLEKKPTTVFLMISPKEKTLSFVSRLKEKKSHLQ</sequence>
<dbReference type="Proteomes" id="UP000533461">
    <property type="component" value="Unassembled WGS sequence"/>
</dbReference>
<protein>
    <submittedName>
        <fullName evidence="1">Uncharacterized protein</fullName>
    </submittedName>
</protein>
<gene>
    <name evidence="1" type="ORF">HV056_13780</name>
</gene>
<dbReference type="RefSeq" id="WP_063618106.1">
    <property type="nucleotide sequence ID" value="NZ_JABXQT010000001.1"/>
</dbReference>
<name>A0A7W3GUK6_ENTAS</name>
<accession>A0A7W3GUK6</accession>
<comment type="caution">
    <text evidence="1">The sequence shown here is derived from an EMBL/GenBank/DDBJ whole genome shotgun (WGS) entry which is preliminary data.</text>
</comment>
<dbReference type="AlphaFoldDB" id="A0A7W3GUK6"/>
<evidence type="ECO:0000313" key="2">
    <source>
        <dbReference type="Proteomes" id="UP000533461"/>
    </source>
</evidence>
<proteinExistence type="predicted"/>